<protein>
    <submittedName>
        <fullName evidence="2">Uncharacterized protein</fullName>
    </submittedName>
</protein>
<dbReference type="EMBL" id="FOTW01000010">
    <property type="protein sequence ID" value="SFL98062.1"/>
    <property type="molecule type" value="Genomic_DNA"/>
</dbReference>
<accession>A0A1I4M4A9</accession>
<evidence type="ECO:0000313" key="2">
    <source>
        <dbReference type="EMBL" id="SFL98062.1"/>
    </source>
</evidence>
<evidence type="ECO:0000313" key="3">
    <source>
        <dbReference type="Proteomes" id="UP000199470"/>
    </source>
</evidence>
<feature type="compositionally biased region" description="Basic and acidic residues" evidence="1">
    <location>
        <begin position="643"/>
        <end position="653"/>
    </location>
</feature>
<reference evidence="2 3" key="1">
    <citation type="submission" date="2016-10" db="EMBL/GenBank/DDBJ databases">
        <authorList>
            <person name="de Groot N.N."/>
        </authorList>
    </citation>
    <scope>NUCLEOTIDE SEQUENCE [LARGE SCALE GENOMIC DNA]</scope>
    <source>
        <strain evidence="2 3">ATCC 43154</strain>
    </source>
</reference>
<feature type="region of interest" description="Disordered" evidence="1">
    <location>
        <begin position="1"/>
        <end position="95"/>
    </location>
</feature>
<feature type="region of interest" description="Disordered" evidence="1">
    <location>
        <begin position="160"/>
        <end position="180"/>
    </location>
</feature>
<dbReference type="AlphaFoldDB" id="A0A1I4M4A9"/>
<keyword evidence="3" id="KW-1185">Reference proteome</keyword>
<dbReference type="STRING" id="758825.SAMN02982985_02234"/>
<gene>
    <name evidence="2" type="ORF">SAMN02982985_02234</name>
</gene>
<sequence length="751" mass="80956">MTSVRTVTYTATVTVEEDEGAGGPDCQHHKQRCADDEDGDNGPPRRGERRPRGGDDAIDDLPLPNRVKRALREWLGEERGQHHKRERLPSAASAGATIRDFQKSALGGANLSSKQMDQMARTGYLTKNDGSTVAVPAEVRQAAKRYMAEGGKMFKQLESASDGKHDGQLGTGDYDNALKDGTLAPRDRRSEVVGSCHEYALPPAGRAAETINRFQHDKLGGAMLSSEQMDQMARTGYLKKDGGATIAVPPEVQDAAKRFMAHDGRLFKSVESASNGKHDGMLGTGDYYQALKHGKLSQHGGRCDGGVGRGDQLLPSSPHAARTIHDFQDEQLKGANLSAEQMDQMARTGYLTKNDGGTVAVPAEVQDAAKRFMAHDGKLFKQLEAASDGRHDGQLGTGDYDNALKDGMLSRHRHEPDVVLHHGEYQLPSGGAAAHTIRDFQQEELKGANLSVEQMDQMARTGYLKKNDGSTVTVPAEVQAAAQRMMADGGALFKQLEAATDGQHDGQLGTGDYDHALKDGMLSAKGGDAETFCRPRDYRLPSAANAAHAVRDFQNQQGVALMSSEQMDQMARTGYLTKDDGSTVAVPPEMQAAAQRMMADDAALFKQLESASDGKHDGRLGTGDYDNALKDGMLSAPSEESEGYQRPDEDHLPGRSRSALAISEFQDRTLGGAMLSSEQMDQMARTGYLTKDGGGTIAVPPEVQDAARRYMANGAELFKEIEASQTGSHDGLLAISDYRQALKDGTVYELS</sequence>
<organism evidence="2 3">
    <name type="scientific">Rugamonas rubra</name>
    <dbReference type="NCBI Taxonomy" id="758825"/>
    <lineage>
        <taxon>Bacteria</taxon>
        <taxon>Pseudomonadati</taxon>
        <taxon>Pseudomonadota</taxon>
        <taxon>Betaproteobacteria</taxon>
        <taxon>Burkholderiales</taxon>
        <taxon>Oxalobacteraceae</taxon>
        <taxon>Telluria group</taxon>
        <taxon>Rugamonas</taxon>
    </lineage>
</organism>
<proteinExistence type="predicted"/>
<dbReference type="RefSeq" id="WP_139236418.1">
    <property type="nucleotide sequence ID" value="NZ_FOTW01000010.1"/>
</dbReference>
<evidence type="ECO:0000256" key="1">
    <source>
        <dbReference type="SAM" id="MobiDB-lite"/>
    </source>
</evidence>
<name>A0A1I4M4A9_9BURK</name>
<dbReference type="Proteomes" id="UP000199470">
    <property type="component" value="Unassembled WGS sequence"/>
</dbReference>
<feature type="compositionally biased region" description="Basic and acidic residues" evidence="1">
    <location>
        <begin position="43"/>
        <end position="55"/>
    </location>
</feature>
<feature type="region of interest" description="Disordered" evidence="1">
    <location>
        <begin position="610"/>
        <end position="655"/>
    </location>
</feature>
<feature type="compositionally biased region" description="Low complexity" evidence="1">
    <location>
        <begin position="1"/>
        <end position="14"/>
    </location>
</feature>
<feature type="compositionally biased region" description="Basic and acidic residues" evidence="1">
    <location>
        <begin position="70"/>
        <end position="80"/>
    </location>
</feature>
<dbReference type="OrthoDB" id="8719527at2"/>